<organism evidence="1 2">
    <name type="scientific">Streptomyces fuscichromogenes</name>
    <dbReference type="NCBI Taxonomy" id="1324013"/>
    <lineage>
        <taxon>Bacteria</taxon>
        <taxon>Bacillati</taxon>
        <taxon>Actinomycetota</taxon>
        <taxon>Actinomycetes</taxon>
        <taxon>Kitasatosporales</taxon>
        <taxon>Streptomycetaceae</taxon>
        <taxon>Streptomyces</taxon>
    </lineage>
</organism>
<reference evidence="1" key="1">
    <citation type="journal article" date="2014" name="Int. J. Syst. Evol. Microbiol.">
        <title>Complete genome sequence of Corynebacterium casei LMG S-19264T (=DSM 44701T), isolated from a smear-ripened cheese.</title>
        <authorList>
            <consortium name="US DOE Joint Genome Institute (JGI-PGF)"/>
            <person name="Walter F."/>
            <person name="Albersmeier A."/>
            <person name="Kalinowski J."/>
            <person name="Ruckert C."/>
        </authorList>
    </citation>
    <scope>NUCLEOTIDE SEQUENCE</scope>
    <source>
        <strain evidence="1">CGMCC 4.7110</strain>
    </source>
</reference>
<gene>
    <name evidence="1" type="ORF">GCM10011578_016350</name>
</gene>
<proteinExistence type="predicted"/>
<reference evidence="1" key="2">
    <citation type="submission" date="2020-09" db="EMBL/GenBank/DDBJ databases">
        <authorList>
            <person name="Sun Q."/>
            <person name="Zhou Y."/>
        </authorList>
    </citation>
    <scope>NUCLEOTIDE SEQUENCE</scope>
    <source>
        <strain evidence="1">CGMCC 4.7110</strain>
    </source>
</reference>
<evidence type="ECO:0000313" key="2">
    <source>
        <dbReference type="Proteomes" id="UP000653411"/>
    </source>
</evidence>
<protein>
    <submittedName>
        <fullName evidence="1">Uncharacterized protein</fullName>
    </submittedName>
</protein>
<keyword evidence="2" id="KW-1185">Reference proteome</keyword>
<accession>A0A917UKQ7</accession>
<evidence type="ECO:0000313" key="1">
    <source>
        <dbReference type="EMBL" id="GGM96468.1"/>
    </source>
</evidence>
<comment type="caution">
    <text evidence="1">The sequence shown here is derived from an EMBL/GenBank/DDBJ whole genome shotgun (WGS) entry which is preliminary data.</text>
</comment>
<name>A0A917UKQ7_9ACTN</name>
<dbReference type="EMBL" id="BMML01000003">
    <property type="protein sequence ID" value="GGM96468.1"/>
    <property type="molecule type" value="Genomic_DNA"/>
</dbReference>
<sequence>MGPWVMGTQGAQRELLVKLATRQGHVNDARKPVPTVKSGYRPRIRYSGTATETGAPPRLSEVEM</sequence>
<dbReference type="Proteomes" id="UP000653411">
    <property type="component" value="Unassembled WGS sequence"/>
</dbReference>
<dbReference type="AlphaFoldDB" id="A0A917UKQ7"/>